<comment type="subcellular location">
    <subcellularLocation>
        <location evidence="2">Cell inner membrane</location>
        <topology evidence="2">Single-pass type II membrane protein</topology>
        <orientation evidence="2">Periplasmic side</orientation>
    </subcellularLocation>
</comment>
<evidence type="ECO:0000256" key="3">
    <source>
        <dbReference type="ARBA" id="ARBA00009620"/>
    </source>
</evidence>
<comment type="caution">
    <text evidence="12">The sequence shown here is derived from an EMBL/GenBank/DDBJ whole genome shotgun (WGS) entry which is preliminary data.</text>
</comment>
<sequence length="210" mass="23301">MKNHGMEQNVKPKTSIDEGSLRAAPNNAKTVTKLVFVVIGMFGFGFALVPLYDVFCDIAGINGKTATTAAVYEPTLIDESRSITVDFITRTNTGMPWEFSVQTKSIDVHPGKLAKVDFYVRNPASRDIIAQAIPSISPGKAALYMNKTECFCFNHQPLKAGEEAIMPMTFFIDPQLPDEITYFTLQYTLYDITERVDEPVSVAMNKSQGR</sequence>
<gene>
    <name evidence="12" type="primary">ctaG</name>
    <name evidence="12" type="ORF">GCM10007852_23020</name>
</gene>
<dbReference type="PANTHER" id="PTHR21320">
    <property type="entry name" value="CYTOCHROME C OXIDASE ASSEMBLY PROTEIN COX11-RELATED"/>
    <property type="match status" value="1"/>
</dbReference>
<organism evidence="12 13">
    <name type="scientific">Agaribacter marinus</name>
    <dbReference type="NCBI Taxonomy" id="1431249"/>
    <lineage>
        <taxon>Bacteria</taxon>
        <taxon>Pseudomonadati</taxon>
        <taxon>Pseudomonadota</taxon>
        <taxon>Gammaproteobacteria</taxon>
        <taxon>Alteromonadales</taxon>
        <taxon>Alteromonadaceae</taxon>
        <taxon>Agaribacter</taxon>
    </lineage>
</organism>
<dbReference type="PANTHER" id="PTHR21320:SF3">
    <property type="entry name" value="CYTOCHROME C OXIDASE ASSEMBLY PROTEIN COX11, MITOCHONDRIAL-RELATED"/>
    <property type="match status" value="1"/>
</dbReference>
<name>A0AA37SZS6_9ALTE</name>
<proteinExistence type="inferred from homology"/>
<protein>
    <recommendedName>
        <fullName evidence="4">Cytochrome c oxidase assembly protein CtaG</fullName>
    </recommendedName>
</protein>
<dbReference type="InterPro" id="IPR023471">
    <property type="entry name" value="CtaG/Cox11_dom_sf"/>
</dbReference>
<dbReference type="GO" id="GO:0005886">
    <property type="term" value="C:plasma membrane"/>
    <property type="evidence" value="ECO:0007669"/>
    <property type="project" value="UniProtKB-SubCell"/>
</dbReference>
<dbReference type="AlphaFoldDB" id="A0AA37SZS6"/>
<keyword evidence="9 11" id="KW-0472">Membrane</keyword>
<evidence type="ECO:0000256" key="5">
    <source>
        <dbReference type="ARBA" id="ARBA00022692"/>
    </source>
</evidence>
<keyword evidence="6" id="KW-0735">Signal-anchor</keyword>
<reference evidence="12" key="1">
    <citation type="journal article" date="2014" name="Int. J. Syst. Evol. Microbiol.">
        <title>Complete genome sequence of Corynebacterium casei LMG S-19264T (=DSM 44701T), isolated from a smear-ripened cheese.</title>
        <authorList>
            <consortium name="US DOE Joint Genome Institute (JGI-PGF)"/>
            <person name="Walter F."/>
            <person name="Albersmeier A."/>
            <person name="Kalinowski J."/>
            <person name="Ruckert C."/>
        </authorList>
    </citation>
    <scope>NUCLEOTIDE SEQUENCE</scope>
    <source>
        <strain evidence="12">NBRC 110023</strain>
    </source>
</reference>
<dbReference type="InterPro" id="IPR007533">
    <property type="entry name" value="Cyt_c_oxidase_assmbl_CtaG"/>
</dbReference>
<evidence type="ECO:0000256" key="11">
    <source>
        <dbReference type="SAM" id="Phobius"/>
    </source>
</evidence>
<dbReference type="SUPFAM" id="SSF110111">
    <property type="entry name" value="Ctag/Cox11"/>
    <property type="match status" value="1"/>
</dbReference>
<dbReference type="PIRSF" id="PIRSF005413">
    <property type="entry name" value="COX11"/>
    <property type="match status" value="1"/>
</dbReference>
<comment type="function">
    <text evidence="1">Exerts its effect at some terminal stage of cytochrome c oxidase synthesis, probably by being involved in the insertion of the copper B into subunit I.</text>
</comment>
<dbReference type="Pfam" id="PF04442">
    <property type="entry name" value="CtaG_Cox11"/>
    <property type="match status" value="1"/>
</dbReference>
<dbReference type="Proteomes" id="UP001156601">
    <property type="component" value="Unassembled WGS sequence"/>
</dbReference>
<dbReference type="NCBIfam" id="NF003465">
    <property type="entry name" value="PRK05089.1"/>
    <property type="match status" value="1"/>
</dbReference>
<comment type="similarity">
    <text evidence="3">Belongs to the COX11/CtaG family.</text>
</comment>
<evidence type="ECO:0000256" key="7">
    <source>
        <dbReference type="ARBA" id="ARBA00022989"/>
    </source>
</evidence>
<keyword evidence="5 11" id="KW-0812">Transmembrane</keyword>
<dbReference type="EMBL" id="BSOT01000006">
    <property type="protein sequence ID" value="GLR71394.1"/>
    <property type="molecule type" value="Genomic_DNA"/>
</dbReference>
<evidence type="ECO:0000256" key="6">
    <source>
        <dbReference type="ARBA" id="ARBA00022968"/>
    </source>
</evidence>
<dbReference type="GO" id="GO:0005507">
    <property type="term" value="F:copper ion binding"/>
    <property type="evidence" value="ECO:0007669"/>
    <property type="project" value="InterPro"/>
</dbReference>
<accession>A0AA37SZS6</accession>
<keyword evidence="7 11" id="KW-1133">Transmembrane helix</keyword>
<evidence type="ECO:0000256" key="10">
    <source>
        <dbReference type="SAM" id="MobiDB-lite"/>
    </source>
</evidence>
<reference evidence="12" key="2">
    <citation type="submission" date="2023-01" db="EMBL/GenBank/DDBJ databases">
        <title>Draft genome sequence of Agaribacter marinus strain NBRC 110023.</title>
        <authorList>
            <person name="Sun Q."/>
            <person name="Mori K."/>
        </authorList>
    </citation>
    <scope>NUCLEOTIDE SEQUENCE</scope>
    <source>
        <strain evidence="12">NBRC 110023</strain>
    </source>
</reference>
<feature type="transmembrane region" description="Helical" evidence="11">
    <location>
        <begin position="34"/>
        <end position="52"/>
    </location>
</feature>
<evidence type="ECO:0000256" key="4">
    <source>
        <dbReference type="ARBA" id="ARBA00015384"/>
    </source>
</evidence>
<evidence type="ECO:0000256" key="9">
    <source>
        <dbReference type="ARBA" id="ARBA00023136"/>
    </source>
</evidence>
<keyword evidence="8" id="KW-0186">Copper</keyword>
<evidence type="ECO:0000313" key="12">
    <source>
        <dbReference type="EMBL" id="GLR71394.1"/>
    </source>
</evidence>
<evidence type="ECO:0000256" key="2">
    <source>
        <dbReference type="ARBA" id="ARBA00004382"/>
    </source>
</evidence>
<evidence type="ECO:0000256" key="1">
    <source>
        <dbReference type="ARBA" id="ARBA00004007"/>
    </source>
</evidence>
<evidence type="ECO:0000256" key="8">
    <source>
        <dbReference type="ARBA" id="ARBA00023008"/>
    </source>
</evidence>
<keyword evidence="13" id="KW-1185">Reference proteome</keyword>
<evidence type="ECO:0000313" key="13">
    <source>
        <dbReference type="Proteomes" id="UP001156601"/>
    </source>
</evidence>
<dbReference type="Gene3D" id="2.60.370.10">
    <property type="entry name" value="Ctag/Cox11"/>
    <property type="match status" value="1"/>
</dbReference>
<feature type="region of interest" description="Disordered" evidence="10">
    <location>
        <begin position="1"/>
        <end position="21"/>
    </location>
</feature>